<organism evidence="1 2">
    <name type="scientific">Nonomuraea maritima</name>
    <dbReference type="NCBI Taxonomy" id="683260"/>
    <lineage>
        <taxon>Bacteria</taxon>
        <taxon>Bacillati</taxon>
        <taxon>Actinomycetota</taxon>
        <taxon>Actinomycetes</taxon>
        <taxon>Streptosporangiales</taxon>
        <taxon>Streptosporangiaceae</taxon>
        <taxon>Nonomuraea</taxon>
    </lineage>
</organism>
<protein>
    <submittedName>
        <fullName evidence="1">Uncharacterized protein</fullName>
    </submittedName>
</protein>
<evidence type="ECO:0000313" key="1">
    <source>
        <dbReference type="EMBL" id="SDM37579.1"/>
    </source>
</evidence>
<dbReference type="EMBL" id="FNFB01000064">
    <property type="protein sequence ID" value="SDM37579.1"/>
    <property type="molecule type" value="Genomic_DNA"/>
</dbReference>
<reference evidence="1 2" key="1">
    <citation type="submission" date="2016-10" db="EMBL/GenBank/DDBJ databases">
        <authorList>
            <person name="de Groot N.N."/>
        </authorList>
    </citation>
    <scope>NUCLEOTIDE SEQUENCE [LARGE SCALE GENOMIC DNA]</scope>
    <source>
        <strain evidence="1 2">CGMCC 4.5681</strain>
    </source>
</reference>
<name>A0A1G9SQ39_9ACTN</name>
<dbReference type="Proteomes" id="UP000198683">
    <property type="component" value="Unassembled WGS sequence"/>
</dbReference>
<accession>A0A1G9SQ39</accession>
<keyword evidence="2" id="KW-1185">Reference proteome</keyword>
<sequence>MDGTRLARARNLREHAKVYRHARQACQEITYQSPKNLQSVKIRRSFVVARDTDVRFTLSLRNLTLSLFGDRETEELEEFSLSWHNSPLSSLVSSRGIALQLYLVALFEAQCRCMPGVEPKNGRPLLPRRGESFSWLDLIAAPSASRTRATTPQDNLVRQFKRALRHLEREMLVELGGGRSAKGRFERFRLLDEGGVPTRAGARVRYTVPIENDEVIDVPVRFFTSGWVHVLSPAEIATYLILLDLKKIHPDVHDAEGVFLSRGIREARYKLSRDAYESHLNLARYGLIVRLHNPNRREDGKVATFREPPSPHRFQIAEHAFLRWGLEVVSKVLNG</sequence>
<proteinExistence type="predicted"/>
<gene>
    <name evidence="1" type="ORF">SAMN05421874_1641</name>
</gene>
<evidence type="ECO:0000313" key="2">
    <source>
        <dbReference type="Proteomes" id="UP000198683"/>
    </source>
</evidence>
<dbReference type="AlphaFoldDB" id="A0A1G9SQ39"/>